<evidence type="ECO:0000313" key="6">
    <source>
        <dbReference type="Proteomes" id="UP001521222"/>
    </source>
</evidence>
<keyword evidence="1 2" id="KW-0597">Phosphoprotein</keyword>
<dbReference type="CDD" id="cd17546">
    <property type="entry name" value="REC_hyHK_CKI1_RcsC-like"/>
    <property type="match status" value="1"/>
</dbReference>
<reference evidence="5 6" key="1">
    <citation type="submission" date="2024-02" db="EMBL/GenBank/DDBJ databases">
        <title>De novo assembly and annotation of 12 fungi associated with fruit tree decline syndrome in Ontario, Canada.</title>
        <authorList>
            <person name="Sulman M."/>
            <person name="Ellouze W."/>
            <person name="Ilyukhin E."/>
        </authorList>
    </citation>
    <scope>NUCLEOTIDE SEQUENCE [LARGE SCALE GENOMIC DNA]</scope>
    <source>
        <strain evidence="5 6">M97-236</strain>
    </source>
</reference>
<name>A0ABR3RWZ0_9PLEO</name>
<protein>
    <recommendedName>
        <fullName evidence="4">Response regulatory domain-containing protein</fullName>
    </recommendedName>
</protein>
<organism evidence="5 6">
    <name type="scientific">Nothophoma quercina</name>
    <dbReference type="NCBI Taxonomy" id="749835"/>
    <lineage>
        <taxon>Eukaryota</taxon>
        <taxon>Fungi</taxon>
        <taxon>Dikarya</taxon>
        <taxon>Ascomycota</taxon>
        <taxon>Pezizomycotina</taxon>
        <taxon>Dothideomycetes</taxon>
        <taxon>Pleosporomycetidae</taxon>
        <taxon>Pleosporales</taxon>
        <taxon>Pleosporineae</taxon>
        <taxon>Didymellaceae</taxon>
        <taxon>Nothophoma</taxon>
    </lineage>
</organism>
<dbReference type="InterPro" id="IPR001789">
    <property type="entry name" value="Sig_transdc_resp-reg_receiver"/>
</dbReference>
<gene>
    <name evidence="5" type="ORF">SLS59_002141</name>
</gene>
<sequence>MNKVKEDEAESKTKKDDVNPSKKDQNKNKGKRPGLDTLTSHQGVDTDNVDPSLKNPPTEYFPESHPVSNEDHRYKETEKVAKQFTPSLESHDSRVPYSESGESERQEAAADKKHKAQSNRRSEDKRTLLLVEDNLINQKVLRRQLQARGFEVFVANNGQEAIDAVSERGQTTAEDEHNRNYFDCILMDQEMPIKDGNQATTEIRQLQGEGKAGYSKILGVSANVREAQRNSMREAGMDDLISKPFKVDDLVKKIDGLTIGGKDGNGENGKLTEESKEIKKNGGLMDGEKETQEKVKHEGKELNEETPGDKQQKEQEKREDRQTEAHERKEATDKTEDRQQMKDGRGISKADSKEGKERHEKHDKVTQESIKAGPDGVKSEKEKQESGKKG</sequence>
<feature type="compositionally biased region" description="Gly residues" evidence="3">
    <location>
        <begin position="258"/>
        <end position="267"/>
    </location>
</feature>
<accession>A0ABR3RWZ0</accession>
<dbReference type="Gene3D" id="3.40.50.2300">
    <property type="match status" value="1"/>
</dbReference>
<feature type="compositionally biased region" description="Basic and acidic residues" evidence="3">
    <location>
        <begin position="1"/>
        <end position="27"/>
    </location>
</feature>
<proteinExistence type="predicted"/>
<feature type="compositionally biased region" description="Basic and acidic residues" evidence="3">
    <location>
        <begin position="102"/>
        <end position="111"/>
    </location>
</feature>
<dbReference type="PANTHER" id="PTHR43719:SF60">
    <property type="entry name" value="HISTIDINE KINASE G2"/>
    <property type="match status" value="1"/>
</dbReference>
<evidence type="ECO:0000259" key="4">
    <source>
        <dbReference type="PROSITE" id="PS50110"/>
    </source>
</evidence>
<dbReference type="Pfam" id="PF00072">
    <property type="entry name" value="Response_reg"/>
    <property type="match status" value="1"/>
</dbReference>
<dbReference type="PROSITE" id="PS50110">
    <property type="entry name" value="RESPONSE_REGULATORY"/>
    <property type="match status" value="1"/>
</dbReference>
<feature type="compositionally biased region" description="Basic and acidic residues" evidence="3">
    <location>
        <begin position="270"/>
        <end position="366"/>
    </location>
</feature>
<dbReference type="SUPFAM" id="SSF52172">
    <property type="entry name" value="CheY-like"/>
    <property type="match status" value="1"/>
</dbReference>
<feature type="region of interest" description="Disordered" evidence="3">
    <location>
        <begin position="256"/>
        <end position="390"/>
    </location>
</feature>
<evidence type="ECO:0000256" key="3">
    <source>
        <dbReference type="SAM" id="MobiDB-lite"/>
    </source>
</evidence>
<dbReference type="SMART" id="SM00448">
    <property type="entry name" value="REC"/>
    <property type="match status" value="1"/>
</dbReference>
<evidence type="ECO:0000256" key="1">
    <source>
        <dbReference type="ARBA" id="ARBA00022553"/>
    </source>
</evidence>
<dbReference type="InterPro" id="IPR011006">
    <property type="entry name" value="CheY-like_superfamily"/>
</dbReference>
<evidence type="ECO:0000256" key="2">
    <source>
        <dbReference type="PROSITE-ProRule" id="PRU00169"/>
    </source>
</evidence>
<feature type="compositionally biased region" description="Basic and acidic residues" evidence="3">
    <location>
        <begin position="377"/>
        <end position="390"/>
    </location>
</feature>
<dbReference type="EMBL" id="JAKIXB020000005">
    <property type="protein sequence ID" value="KAL1608949.1"/>
    <property type="molecule type" value="Genomic_DNA"/>
</dbReference>
<dbReference type="PANTHER" id="PTHR43719">
    <property type="entry name" value="TWO-COMPONENT HISTIDINE KINASE"/>
    <property type="match status" value="1"/>
</dbReference>
<dbReference type="InterPro" id="IPR050956">
    <property type="entry name" value="2C_system_His_kinase"/>
</dbReference>
<evidence type="ECO:0000313" key="5">
    <source>
        <dbReference type="EMBL" id="KAL1608949.1"/>
    </source>
</evidence>
<feature type="compositionally biased region" description="Basic and acidic residues" evidence="3">
    <location>
        <begin position="68"/>
        <end position="81"/>
    </location>
</feature>
<dbReference type="Proteomes" id="UP001521222">
    <property type="component" value="Unassembled WGS sequence"/>
</dbReference>
<feature type="domain" description="Response regulatory" evidence="4">
    <location>
        <begin position="127"/>
        <end position="258"/>
    </location>
</feature>
<comment type="caution">
    <text evidence="5">The sequence shown here is derived from an EMBL/GenBank/DDBJ whole genome shotgun (WGS) entry which is preliminary data.</text>
</comment>
<feature type="region of interest" description="Disordered" evidence="3">
    <location>
        <begin position="1"/>
        <end position="123"/>
    </location>
</feature>
<feature type="modified residue" description="4-aspartylphosphate" evidence="2">
    <location>
        <position position="188"/>
    </location>
</feature>
<keyword evidence="6" id="KW-1185">Reference proteome</keyword>